<dbReference type="Gene3D" id="1.20.5.4130">
    <property type="match status" value="1"/>
</dbReference>
<evidence type="ECO:0000256" key="4">
    <source>
        <dbReference type="ARBA" id="ARBA00022741"/>
    </source>
</evidence>
<dbReference type="GO" id="GO:0000166">
    <property type="term" value="F:nucleotide binding"/>
    <property type="evidence" value="ECO:0007669"/>
    <property type="project" value="UniProtKB-KW"/>
</dbReference>
<evidence type="ECO:0000313" key="8">
    <source>
        <dbReference type="EMBL" id="OAY72886.1"/>
    </source>
</evidence>
<comment type="caution">
    <text evidence="8">The sequence shown here is derived from an EMBL/GenBank/DDBJ whole genome shotgun (WGS) entry which is preliminary data.</text>
</comment>
<evidence type="ECO:0000259" key="6">
    <source>
        <dbReference type="Pfam" id="PF18052"/>
    </source>
</evidence>
<proteinExistence type="inferred from homology"/>
<evidence type="ECO:0000256" key="1">
    <source>
        <dbReference type="ARBA" id="ARBA00008894"/>
    </source>
</evidence>
<reference evidence="8 9" key="1">
    <citation type="journal article" date="2016" name="DNA Res.">
        <title>The draft genome of MD-2 pineapple using hybrid error correction of long reads.</title>
        <authorList>
            <person name="Redwan R.M."/>
            <person name="Saidin A."/>
            <person name="Kumar S.V."/>
        </authorList>
    </citation>
    <scope>NUCLEOTIDE SEQUENCE [LARGE SCALE GENOMIC DNA]</scope>
    <source>
        <strain evidence="9">cv. MD2</strain>
        <tissue evidence="8">Leaf</tissue>
    </source>
</reference>
<dbReference type="InterPro" id="IPR032675">
    <property type="entry name" value="LRR_dom_sf"/>
</dbReference>
<dbReference type="Pfam" id="PF18052">
    <property type="entry name" value="Rx_N"/>
    <property type="match status" value="1"/>
</dbReference>
<keyword evidence="4" id="KW-0547">Nucleotide-binding</keyword>
<comment type="similarity">
    <text evidence="1">Belongs to the disease resistance NB-LRR family.</text>
</comment>
<gene>
    <name evidence="8" type="ORF">ACMD2_23507</name>
</gene>
<feature type="non-terminal residue" evidence="8">
    <location>
        <position position="368"/>
    </location>
</feature>
<accession>A0A199V7N3</accession>
<keyword evidence="3" id="KW-0677">Repeat</keyword>
<evidence type="ECO:0000259" key="7">
    <source>
        <dbReference type="Pfam" id="PF25019"/>
    </source>
</evidence>
<sequence length="368" mass="41245">MADVVASGVLNSVLDRLTNRMVEGRLVDVGAELKKLEGTLSTIRDVLADAEERQVQDKALIGWLRRLKDVAYDIDDLLDKDFAKNRKRSLTDPESSTTSWMKGTCGLKELNGHNLEGILSITSLENVKNFQQAREAKLIEMDGLKVLSLRWDLDTYKKQMEACIRTDVEGRSRQGLINALAVAEEVLDGLQPHENLTLFAILHYPGKNFPKWLESSLPNLVQLQLSSCFRCETLPRISQLHNLETLYLKKLPAIKSLPPLGQLPALKVLHLVSLLAVNSLGSEFYGPGDGAFPVLENLSLEHMPELEEWCEASAGRRSFPRLSELRLLDCPKLKELPTSFPSVEQLYLCTNSELLLSYLPRGAFPNLK</sequence>
<dbReference type="GO" id="GO:0006952">
    <property type="term" value="P:defense response"/>
    <property type="evidence" value="ECO:0007669"/>
    <property type="project" value="UniProtKB-KW"/>
</dbReference>
<dbReference type="InterPro" id="IPR041118">
    <property type="entry name" value="Rx_N"/>
</dbReference>
<keyword evidence="5" id="KW-0611">Plant defense</keyword>
<evidence type="ECO:0000256" key="2">
    <source>
        <dbReference type="ARBA" id="ARBA00022614"/>
    </source>
</evidence>
<dbReference type="InterPro" id="IPR056789">
    <property type="entry name" value="LRR_R13L1-DRL21"/>
</dbReference>
<keyword evidence="2" id="KW-0433">Leucine-rich repeat</keyword>
<evidence type="ECO:0000313" key="9">
    <source>
        <dbReference type="Proteomes" id="UP000092600"/>
    </source>
</evidence>
<dbReference type="Pfam" id="PF25019">
    <property type="entry name" value="LRR_R13L1-DRL21"/>
    <property type="match status" value="1"/>
</dbReference>
<dbReference type="PANTHER" id="PTHR47186">
    <property type="entry name" value="LEUCINE-RICH REPEAT-CONTAINING PROTEIN 57"/>
    <property type="match status" value="1"/>
</dbReference>
<feature type="domain" description="R13L1/DRL21-like LRR repeat region" evidence="7">
    <location>
        <begin position="108"/>
        <end position="250"/>
    </location>
</feature>
<feature type="domain" description="Disease resistance N-terminal" evidence="6">
    <location>
        <begin position="9"/>
        <end position="82"/>
    </location>
</feature>
<evidence type="ECO:0000256" key="5">
    <source>
        <dbReference type="ARBA" id="ARBA00022821"/>
    </source>
</evidence>
<dbReference type="PANTHER" id="PTHR47186:SF41">
    <property type="entry name" value="OS12G0131701 PROTEIN"/>
    <property type="match status" value="1"/>
</dbReference>
<evidence type="ECO:0000256" key="3">
    <source>
        <dbReference type="ARBA" id="ARBA00022737"/>
    </source>
</evidence>
<name>A0A199V7N3_ANACO</name>
<organism evidence="8 9">
    <name type="scientific">Ananas comosus</name>
    <name type="common">Pineapple</name>
    <name type="synonym">Ananas ananas</name>
    <dbReference type="NCBI Taxonomy" id="4615"/>
    <lineage>
        <taxon>Eukaryota</taxon>
        <taxon>Viridiplantae</taxon>
        <taxon>Streptophyta</taxon>
        <taxon>Embryophyta</taxon>
        <taxon>Tracheophyta</taxon>
        <taxon>Spermatophyta</taxon>
        <taxon>Magnoliopsida</taxon>
        <taxon>Liliopsida</taxon>
        <taxon>Poales</taxon>
        <taxon>Bromeliaceae</taxon>
        <taxon>Bromelioideae</taxon>
        <taxon>Ananas</taxon>
    </lineage>
</organism>
<dbReference type="STRING" id="4615.A0A199V7N3"/>
<dbReference type="Proteomes" id="UP000092600">
    <property type="component" value="Unassembled WGS sequence"/>
</dbReference>
<protein>
    <submittedName>
        <fullName evidence="8">Putative disease resistance RPP13-like protein 1</fullName>
    </submittedName>
</protein>
<dbReference type="SUPFAM" id="SSF52058">
    <property type="entry name" value="L domain-like"/>
    <property type="match status" value="1"/>
</dbReference>
<dbReference type="Gene3D" id="3.80.10.10">
    <property type="entry name" value="Ribonuclease Inhibitor"/>
    <property type="match status" value="1"/>
</dbReference>
<dbReference type="EMBL" id="LSRQ01002935">
    <property type="protein sequence ID" value="OAY72886.1"/>
    <property type="molecule type" value="Genomic_DNA"/>
</dbReference>
<dbReference type="AlphaFoldDB" id="A0A199V7N3"/>